<feature type="compositionally biased region" description="Basic and acidic residues" evidence="1">
    <location>
        <begin position="264"/>
        <end position="281"/>
    </location>
</feature>
<keyword evidence="3" id="KW-1185">Reference proteome</keyword>
<dbReference type="KEGG" id="vde:111251499"/>
<sequence>MEEEHNGQQYQGLHNMGTRLVYVPSDVPVPQHLKDPSAAEDAEREARGVAIDLSRKSNEEAINEWKLREDLIINDLTTRMDQPIELEVPKPQHLPDVEPCVDPATSDTNLQLREQPQLGKRITSEEISTSVKRSDAISASFPVRDSLLEKKQSDPRVFAANTHHVLSPATDNPLDYSFKPRKQQLEVAEEPPRIVSDVVLPVGVDNEPTDDPILRLHNMLKPHHQVRAIPSSVLQHDDDEFKDSIGPRKTPADTRRYQKNVLSSRDRRLETQLSEGQEHPQRSTRNTGYRRKNKKMLGADEFYLTELDGVSTDPAQPPIIRSSQSNSATLSKSTHSSSSTDKKVNFNLEENMTTQCVAARPQNNFYGKPNQKRKQELRNIAYTSRSERAKKEGALDFDPKEKAGMSARKMSRRSTHARRASIGKQGSRTRRIIEGKSNVIITTGSLEDPTAVTTRIADNSDTNEFSQMLTKATNSCKMN</sequence>
<dbReference type="EnsemblMetazoa" id="XM_022808132">
    <property type="protein sequence ID" value="XP_022663867"/>
    <property type="gene ID" value="LOC111251499"/>
</dbReference>
<feature type="region of interest" description="Disordered" evidence="1">
    <location>
        <begin position="309"/>
        <end position="342"/>
    </location>
</feature>
<accession>A0A7M7KCV0</accession>
<protein>
    <submittedName>
        <fullName evidence="2">Uncharacterized protein</fullName>
    </submittedName>
</protein>
<dbReference type="AlphaFoldDB" id="A0A7M7KCV0"/>
<dbReference type="GeneID" id="111251499"/>
<dbReference type="InParanoid" id="A0A7M7KCV0"/>
<proteinExistence type="predicted"/>
<feature type="region of interest" description="Disordered" evidence="1">
    <location>
        <begin position="402"/>
        <end position="428"/>
    </location>
</feature>
<dbReference type="OrthoDB" id="10679241at2759"/>
<evidence type="ECO:0000313" key="3">
    <source>
        <dbReference type="Proteomes" id="UP000594260"/>
    </source>
</evidence>
<evidence type="ECO:0000313" key="2">
    <source>
        <dbReference type="EnsemblMetazoa" id="XP_022663867"/>
    </source>
</evidence>
<dbReference type="Proteomes" id="UP000594260">
    <property type="component" value="Unplaced"/>
</dbReference>
<name>A0A7M7KCV0_VARDE</name>
<feature type="compositionally biased region" description="Low complexity" evidence="1">
    <location>
        <begin position="325"/>
        <end position="339"/>
    </location>
</feature>
<dbReference type="RefSeq" id="XP_022663867.1">
    <property type="nucleotide sequence ID" value="XM_022808132.1"/>
</dbReference>
<feature type="compositionally biased region" description="Basic residues" evidence="1">
    <location>
        <begin position="409"/>
        <end position="421"/>
    </location>
</feature>
<organism evidence="2 3">
    <name type="scientific">Varroa destructor</name>
    <name type="common">Honeybee mite</name>
    <dbReference type="NCBI Taxonomy" id="109461"/>
    <lineage>
        <taxon>Eukaryota</taxon>
        <taxon>Metazoa</taxon>
        <taxon>Ecdysozoa</taxon>
        <taxon>Arthropoda</taxon>
        <taxon>Chelicerata</taxon>
        <taxon>Arachnida</taxon>
        <taxon>Acari</taxon>
        <taxon>Parasitiformes</taxon>
        <taxon>Mesostigmata</taxon>
        <taxon>Gamasina</taxon>
        <taxon>Dermanyssoidea</taxon>
        <taxon>Varroidae</taxon>
        <taxon>Varroa</taxon>
    </lineage>
</organism>
<feature type="region of interest" description="Disordered" evidence="1">
    <location>
        <begin position="27"/>
        <end position="46"/>
    </location>
</feature>
<feature type="region of interest" description="Disordered" evidence="1">
    <location>
        <begin position="232"/>
        <end position="293"/>
    </location>
</feature>
<evidence type="ECO:0000256" key="1">
    <source>
        <dbReference type="SAM" id="MobiDB-lite"/>
    </source>
</evidence>
<feature type="compositionally biased region" description="Basic and acidic residues" evidence="1">
    <location>
        <begin position="242"/>
        <end position="256"/>
    </location>
</feature>
<reference evidence="2" key="1">
    <citation type="submission" date="2021-01" db="UniProtKB">
        <authorList>
            <consortium name="EnsemblMetazoa"/>
        </authorList>
    </citation>
    <scope>IDENTIFICATION</scope>
</reference>